<sequence>MIAKKVHQEKAQQDKLKAKNARLNFERIRRDRSGLPRHDKGRKEVGVFNRLGGKGRRASSRSKKAFSESEDIGGGHCKSRSKKTRMPSNVTPRIRYFDVRKKTRMPSNVKTYDESDDPEDHLKNFQTAVKVERCAMPTWCHMFNFTLTGSARGEAFRKDKDVAILMVQPMKRVARQRITQSFSPDSKISFPPLGEEDETEGPMIIEAKIRGNEEHSTSTRMNFVVVRSPSPYNRIIGRLRVPRSENKKANALSKIASTSFAHLSKQVLVEELKEKSINKAEVLAVLEEVGRTWMTSIYKYLTEETLSTEKKKARAIRRKSRRNDASHVEDGRKLGPKWVGPYEIMEALGKGAYKLRHRNGKLLLRTWNVHNLKKCYVYEIQEHAGNLIKSDKWKGHGKKSKAVMIGLGEQVYLMAEIEDFDPHTQETHPLHCLREEAQVQDQDFKSFSMNRRPEECYDLIENMTAHHNDCDISTQMTSIQQAPIPQPQVMTTTEFTNYMEANDAILKNMQTNMTTLTNSINDLKNMLDQFIRMNTALSSGLGTLPSNTITNPKEDLKGIITQSVIAYKGPTIPTTSSPPKVVERETKVTKDTVPPTNNESTKDVQPSVVQIETQVPNSEPVVTLVVKSVEALINALKPNPKPLNPYMSRLNDQKLCDKTNDQKEKFFQIFQDLNFNISFADALILMPKYFLNYDDMSVNRINIIDIAYEEYSQEVLGFYVSGNPTPSTKPIVSISSPTLTPFEDSDSLLEETDAFLAIDDEPISPKIDDSYYDSEGYILLLEEFLNDDPSSPPLPLQELKVVEPNNEKSSIDEPPVVELKDLPPHLEYAFLDGDDKLAVIIAKDMKDEEKTALIKFLKSHKQALAWLLSNSHRPPRSRKDHFHVLMGKISQRDEMPQNVIQFCEIFDVWGIDFIGLFPSSRGNKYILVVVDYLSKWVEEKVLPTNDARVVCKFLKSLFARFGTPCAIISDRVIETLLPFSSENEDQVFNPGILSSNLLSHRVIETLLPFSSENEDQVFNPDILSSNLLSHRVYVGCQKPGHLAATLGCAEMKVATWDDLAFKLIILRWNVKQEILQNVDP</sequence>
<keyword evidence="3" id="KW-0548">Nucleotidyltransferase</keyword>
<feature type="compositionally biased region" description="Basic and acidic residues" evidence="1">
    <location>
        <begin position="24"/>
        <end position="45"/>
    </location>
</feature>
<dbReference type="PROSITE" id="PS50994">
    <property type="entry name" value="INTEGRASE"/>
    <property type="match status" value="1"/>
</dbReference>
<dbReference type="InterPro" id="IPR052160">
    <property type="entry name" value="Gypsy_RT_Integrase-like"/>
</dbReference>
<protein>
    <submittedName>
        <fullName evidence="3">Reverse transcriptase domain-containing protein</fullName>
    </submittedName>
</protein>
<dbReference type="AlphaFoldDB" id="A0A6L2MSI3"/>
<dbReference type="InterPro" id="IPR012337">
    <property type="entry name" value="RNaseH-like_sf"/>
</dbReference>
<dbReference type="SUPFAM" id="SSF53098">
    <property type="entry name" value="Ribonuclease H-like"/>
    <property type="match status" value="1"/>
</dbReference>
<keyword evidence="3" id="KW-0808">Transferase</keyword>
<evidence type="ECO:0000259" key="2">
    <source>
        <dbReference type="PROSITE" id="PS50994"/>
    </source>
</evidence>
<feature type="compositionally biased region" description="Basic and acidic residues" evidence="1">
    <location>
        <begin position="1"/>
        <end position="17"/>
    </location>
</feature>
<feature type="region of interest" description="Disordered" evidence="1">
    <location>
        <begin position="570"/>
        <end position="605"/>
    </location>
</feature>
<evidence type="ECO:0000256" key="1">
    <source>
        <dbReference type="SAM" id="MobiDB-lite"/>
    </source>
</evidence>
<dbReference type="GO" id="GO:0003676">
    <property type="term" value="F:nucleic acid binding"/>
    <property type="evidence" value="ECO:0007669"/>
    <property type="project" value="InterPro"/>
</dbReference>
<proteinExistence type="predicted"/>
<name>A0A6L2MSI3_TANCI</name>
<reference evidence="3" key="1">
    <citation type="journal article" date="2019" name="Sci. Rep.">
        <title>Draft genome of Tanacetum cinerariifolium, the natural source of mosquito coil.</title>
        <authorList>
            <person name="Yamashiro T."/>
            <person name="Shiraishi A."/>
            <person name="Satake H."/>
            <person name="Nakayama K."/>
        </authorList>
    </citation>
    <scope>NUCLEOTIDE SEQUENCE</scope>
</reference>
<dbReference type="InterPro" id="IPR001584">
    <property type="entry name" value="Integrase_cat-core"/>
</dbReference>
<dbReference type="EMBL" id="BKCJ010007374">
    <property type="protein sequence ID" value="GEU76938.1"/>
    <property type="molecule type" value="Genomic_DNA"/>
</dbReference>
<dbReference type="GO" id="GO:0003964">
    <property type="term" value="F:RNA-directed DNA polymerase activity"/>
    <property type="evidence" value="ECO:0007669"/>
    <property type="project" value="UniProtKB-KW"/>
</dbReference>
<feature type="compositionally biased region" description="Basic residues" evidence="1">
    <location>
        <begin position="53"/>
        <end position="64"/>
    </location>
</feature>
<evidence type="ECO:0000313" key="3">
    <source>
        <dbReference type="EMBL" id="GEU76938.1"/>
    </source>
</evidence>
<accession>A0A6L2MSI3</accession>
<feature type="compositionally biased region" description="Basic and acidic residues" evidence="1">
    <location>
        <begin position="581"/>
        <end position="590"/>
    </location>
</feature>
<keyword evidence="3" id="KW-0695">RNA-directed DNA polymerase</keyword>
<dbReference type="GO" id="GO:0015074">
    <property type="term" value="P:DNA integration"/>
    <property type="evidence" value="ECO:0007669"/>
    <property type="project" value="InterPro"/>
</dbReference>
<gene>
    <name evidence="3" type="ORF">Tci_048916</name>
</gene>
<dbReference type="Gene3D" id="3.30.420.10">
    <property type="entry name" value="Ribonuclease H-like superfamily/Ribonuclease H"/>
    <property type="match status" value="1"/>
</dbReference>
<feature type="compositionally biased region" description="Polar residues" evidence="1">
    <location>
        <begin position="594"/>
        <end position="605"/>
    </location>
</feature>
<comment type="caution">
    <text evidence="3">The sequence shown here is derived from an EMBL/GenBank/DDBJ whole genome shotgun (WGS) entry which is preliminary data.</text>
</comment>
<feature type="region of interest" description="Disordered" evidence="1">
    <location>
        <begin position="1"/>
        <end position="87"/>
    </location>
</feature>
<dbReference type="InterPro" id="IPR036397">
    <property type="entry name" value="RNaseH_sf"/>
</dbReference>
<organism evidence="3">
    <name type="scientific">Tanacetum cinerariifolium</name>
    <name type="common">Dalmatian daisy</name>
    <name type="synonym">Chrysanthemum cinerariifolium</name>
    <dbReference type="NCBI Taxonomy" id="118510"/>
    <lineage>
        <taxon>Eukaryota</taxon>
        <taxon>Viridiplantae</taxon>
        <taxon>Streptophyta</taxon>
        <taxon>Embryophyta</taxon>
        <taxon>Tracheophyta</taxon>
        <taxon>Spermatophyta</taxon>
        <taxon>Magnoliopsida</taxon>
        <taxon>eudicotyledons</taxon>
        <taxon>Gunneridae</taxon>
        <taxon>Pentapetalae</taxon>
        <taxon>asterids</taxon>
        <taxon>campanulids</taxon>
        <taxon>Asterales</taxon>
        <taxon>Asteraceae</taxon>
        <taxon>Asteroideae</taxon>
        <taxon>Anthemideae</taxon>
        <taxon>Anthemidinae</taxon>
        <taxon>Tanacetum</taxon>
    </lineage>
</organism>
<dbReference type="PANTHER" id="PTHR47266">
    <property type="entry name" value="ENDONUCLEASE-RELATED"/>
    <property type="match status" value="1"/>
</dbReference>
<feature type="domain" description="Integrase catalytic" evidence="2">
    <location>
        <begin position="892"/>
        <end position="971"/>
    </location>
</feature>